<dbReference type="AlphaFoldDB" id="A0AAF0DDG2"/>
<protein>
    <submittedName>
        <fullName evidence="1">Uncharacterized protein</fullName>
    </submittedName>
</protein>
<evidence type="ECO:0000313" key="2">
    <source>
        <dbReference type="Proteomes" id="UP001219355"/>
    </source>
</evidence>
<dbReference type="EMBL" id="CP120627">
    <property type="protein sequence ID" value="WEW56313.1"/>
    <property type="molecule type" value="Genomic_DNA"/>
</dbReference>
<proteinExistence type="predicted"/>
<gene>
    <name evidence="1" type="ORF">PRK78_001756</name>
</gene>
<accession>A0AAF0DDG2</accession>
<reference evidence="1" key="1">
    <citation type="submission" date="2023-03" db="EMBL/GenBank/DDBJ databases">
        <title>Emydomyces testavorans Genome Sequence.</title>
        <authorList>
            <person name="Hoyer L."/>
        </authorList>
    </citation>
    <scope>NUCLEOTIDE SEQUENCE</scope>
    <source>
        <strain evidence="1">16-2883</strain>
    </source>
</reference>
<organism evidence="1 2">
    <name type="scientific">Emydomyces testavorans</name>
    <dbReference type="NCBI Taxonomy" id="2070801"/>
    <lineage>
        <taxon>Eukaryota</taxon>
        <taxon>Fungi</taxon>
        <taxon>Dikarya</taxon>
        <taxon>Ascomycota</taxon>
        <taxon>Pezizomycotina</taxon>
        <taxon>Eurotiomycetes</taxon>
        <taxon>Eurotiomycetidae</taxon>
        <taxon>Onygenales</taxon>
        <taxon>Nannizziopsiaceae</taxon>
        <taxon>Emydomyces</taxon>
    </lineage>
</organism>
<dbReference type="Proteomes" id="UP001219355">
    <property type="component" value="Chromosome 1"/>
</dbReference>
<keyword evidence="2" id="KW-1185">Reference proteome</keyword>
<evidence type="ECO:0000313" key="1">
    <source>
        <dbReference type="EMBL" id="WEW56313.1"/>
    </source>
</evidence>
<name>A0AAF0DDG2_9EURO</name>
<sequence>MLLSCANSRHYHGPKLDLKVFRQQQNAPFALNKFDAASSVLDANTHFVSVVSHTWTLRGLGICSIPPRLDSTKCSSTLFFHRTYPVQATLRKTVIVLKDRTPYSIASGVERLLKTAACWSFASTVEKTSDTSHFCARPAAQTRLKNTNITHSRLSG</sequence>